<dbReference type="InterPro" id="IPR037439">
    <property type="entry name" value="Branching_enzy"/>
</dbReference>
<dbReference type="Pfam" id="PF02806">
    <property type="entry name" value="Alpha-amylase_C"/>
    <property type="match status" value="1"/>
</dbReference>
<evidence type="ECO:0000256" key="6">
    <source>
        <dbReference type="ARBA" id="ARBA00023277"/>
    </source>
</evidence>
<comment type="catalytic activity">
    <reaction evidence="1">
        <text>Transfers a segment of a (1-&gt;4)-alpha-D-glucan chain to a primary hydroxy group in a similar glucan chain.</text>
        <dbReference type="EC" id="2.4.1.18"/>
    </reaction>
</comment>
<comment type="caution">
    <text evidence="9">The sequence shown here is derived from an EMBL/GenBank/DDBJ whole genome shotgun (WGS) entry which is preliminary data.</text>
</comment>
<evidence type="ECO:0000256" key="3">
    <source>
        <dbReference type="ARBA" id="ARBA00009000"/>
    </source>
</evidence>
<dbReference type="PIRSF" id="PIRSF000463">
    <property type="entry name" value="GlgB"/>
    <property type="match status" value="1"/>
</dbReference>
<evidence type="ECO:0000256" key="4">
    <source>
        <dbReference type="ARBA" id="ARBA00012541"/>
    </source>
</evidence>
<keyword evidence="5" id="KW-0808">Transferase</keyword>
<dbReference type="PANTHER" id="PTHR43651:SF11">
    <property type="entry name" value="MALTO-OLIGOSYLTREHALOSE TREHALOHYDROLASE"/>
    <property type="match status" value="1"/>
</dbReference>
<dbReference type="InterPro" id="IPR004193">
    <property type="entry name" value="Glyco_hydro_13_N"/>
</dbReference>
<evidence type="ECO:0000256" key="5">
    <source>
        <dbReference type="ARBA" id="ARBA00022679"/>
    </source>
</evidence>
<keyword evidence="10" id="KW-1185">Reference proteome</keyword>
<feature type="domain" description="Glycosyl hydrolase family 13 catalytic" evidence="8">
    <location>
        <begin position="130"/>
        <end position="488"/>
    </location>
</feature>
<dbReference type="AlphaFoldDB" id="A0A1V9FTA6"/>
<dbReference type="RefSeq" id="WP_081164087.1">
    <property type="nucleotide sequence ID" value="NZ_LWBP01000134.1"/>
</dbReference>
<dbReference type="Pfam" id="PF02922">
    <property type="entry name" value="CBM_48"/>
    <property type="match status" value="1"/>
</dbReference>
<feature type="active site" description="Nucleophile" evidence="7">
    <location>
        <position position="290"/>
    </location>
</feature>
<dbReference type="GO" id="GO:0043169">
    <property type="term" value="F:cation binding"/>
    <property type="evidence" value="ECO:0007669"/>
    <property type="project" value="InterPro"/>
</dbReference>
<dbReference type="EMBL" id="LWBP01000134">
    <property type="protein sequence ID" value="OQP61585.1"/>
    <property type="molecule type" value="Genomic_DNA"/>
</dbReference>
<protein>
    <recommendedName>
        <fullName evidence="4">1,4-alpha-glucan branching enzyme</fullName>
        <ecNumber evidence="4">2.4.1.18</ecNumber>
    </recommendedName>
</protein>
<dbReference type="CDD" id="cd02855">
    <property type="entry name" value="E_set_GBE_prok_N"/>
    <property type="match status" value="1"/>
</dbReference>
<evidence type="ECO:0000256" key="2">
    <source>
        <dbReference type="ARBA" id="ARBA00002953"/>
    </source>
</evidence>
<dbReference type="InterPro" id="IPR013780">
    <property type="entry name" value="Glyco_hydro_b"/>
</dbReference>
<dbReference type="Proteomes" id="UP000192276">
    <property type="component" value="Unassembled WGS sequence"/>
</dbReference>
<dbReference type="Gene3D" id="3.20.20.80">
    <property type="entry name" value="Glycosidases"/>
    <property type="match status" value="1"/>
</dbReference>
<dbReference type="SUPFAM" id="SSF51445">
    <property type="entry name" value="(Trans)glycosidases"/>
    <property type="match status" value="1"/>
</dbReference>
<dbReference type="Gene3D" id="2.60.40.10">
    <property type="entry name" value="Immunoglobulins"/>
    <property type="match status" value="1"/>
</dbReference>
<dbReference type="GO" id="GO:0004553">
    <property type="term" value="F:hydrolase activity, hydrolyzing O-glycosyl compounds"/>
    <property type="evidence" value="ECO:0007669"/>
    <property type="project" value="InterPro"/>
</dbReference>
<sequence>MSRKSTAIAAPEIRVDGMGSVPHENGVYFRVWAPHAKKVFVTGDFNQWAKNRNQMTHEGNGYWGLNIPDAVVRNEYKYILHTDMGVVYRNDPYAREVTNSAGNSIITDPHFDWTDHDFQMPSWNELVIYEMHIGTFNVKEDGKPGTFETARQRLGYLKALGVNAIEIMPATEFPGGFSWGYNLSHPFAIESDYGGIKGFKELINTAHELGIAVILDVVYNHFGPSDLDLWQFDGWSENGAGGIYFYQDWRAETPWGHTRPDYGRPEVRQYLRDNALMWLEDYHIDGLRTDALLFVRNVHGKNLPDADLPDGWTLMKWINEEVKKRYPWKIMIAEDLQNNEWITKKEEEGGEGFNTQWDPSFTYSVRDELKVPEDTHRNMDKIQYAIMHKFNGDAWQRVIYTESHDDVANGKTRVPEEIAPGDSQGWFAKKRSVLGAVMVFTCAGIPMIFQGQEFVEDGWFDEQNPLDWSKFSTFKGIARLYRDCIRLRRNLDGLTRGLTGQHTRILHLNNVDKVVAFHRWHEGGPKDSTIVILNFANKEHKDYVIGVPEEGVWKVRFNSDWKGYDETFTGSDASETETFESKKDGHEYSAAINLGPYNALILSRD</sequence>
<comment type="function">
    <text evidence="2">Catalyzes the formation of the alpha-1,6-glucosidic linkages in glycogen by scission of a 1,4-alpha-linked oligosaccharide from growing alpha-1,4-glucan chains and the subsequent attachment of the oligosaccharide to the alpha-1,6 position.</text>
</comment>
<evidence type="ECO:0000313" key="10">
    <source>
        <dbReference type="Proteomes" id="UP000192276"/>
    </source>
</evidence>
<dbReference type="EC" id="2.4.1.18" evidence="4"/>
<dbReference type="SMART" id="SM00642">
    <property type="entry name" value="Aamy"/>
    <property type="match status" value="1"/>
</dbReference>
<dbReference type="Gene3D" id="2.60.40.1180">
    <property type="entry name" value="Golgi alpha-mannosidase II"/>
    <property type="match status" value="1"/>
</dbReference>
<name>A0A1V9FTA6_9BACT</name>
<comment type="similarity">
    <text evidence="3">Belongs to the glycosyl hydrolase 13 family. GlgB subfamily.</text>
</comment>
<evidence type="ECO:0000313" key="9">
    <source>
        <dbReference type="EMBL" id="OQP61585.1"/>
    </source>
</evidence>
<dbReference type="STRING" id="550983.A4R26_18630"/>
<dbReference type="InterPro" id="IPR044143">
    <property type="entry name" value="GlgB_N_E_set_prok"/>
</dbReference>
<dbReference type="OrthoDB" id="9761875at2"/>
<dbReference type="SUPFAM" id="SSF81296">
    <property type="entry name" value="E set domains"/>
    <property type="match status" value="1"/>
</dbReference>
<dbReference type="InterPro" id="IPR013783">
    <property type="entry name" value="Ig-like_fold"/>
</dbReference>
<dbReference type="GO" id="GO:0005978">
    <property type="term" value="P:glycogen biosynthetic process"/>
    <property type="evidence" value="ECO:0007669"/>
    <property type="project" value="InterPro"/>
</dbReference>
<dbReference type="CDD" id="cd11325">
    <property type="entry name" value="AmyAc_GTHase"/>
    <property type="match status" value="1"/>
</dbReference>
<dbReference type="Pfam" id="PF00128">
    <property type="entry name" value="Alpha-amylase"/>
    <property type="match status" value="2"/>
</dbReference>
<accession>A0A1V9FTA6</accession>
<evidence type="ECO:0000256" key="1">
    <source>
        <dbReference type="ARBA" id="ARBA00000826"/>
    </source>
</evidence>
<dbReference type="PANTHER" id="PTHR43651">
    <property type="entry name" value="1,4-ALPHA-GLUCAN-BRANCHING ENZYME"/>
    <property type="match status" value="1"/>
</dbReference>
<feature type="active site" description="Proton donor" evidence="7">
    <location>
        <position position="334"/>
    </location>
</feature>
<dbReference type="GO" id="GO:0003844">
    <property type="term" value="F:1,4-alpha-glucan branching enzyme activity"/>
    <property type="evidence" value="ECO:0007669"/>
    <property type="project" value="UniProtKB-EC"/>
</dbReference>
<evidence type="ECO:0000259" key="8">
    <source>
        <dbReference type="SMART" id="SM00642"/>
    </source>
</evidence>
<gene>
    <name evidence="9" type="ORF">A4R26_18630</name>
</gene>
<evidence type="ECO:0000256" key="7">
    <source>
        <dbReference type="PIRSR" id="PIRSR000463-1"/>
    </source>
</evidence>
<proteinExistence type="inferred from homology"/>
<dbReference type="InterPro" id="IPR006048">
    <property type="entry name" value="A-amylase/branching_C"/>
</dbReference>
<dbReference type="InterPro" id="IPR006047">
    <property type="entry name" value="GH13_cat_dom"/>
</dbReference>
<dbReference type="SUPFAM" id="SSF51011">
    <property type="entry name" value="Glycosyl hydrolase domain"/>
    <property type="match status" value="1"/>
</dbReference>
<dbReference type="InterPro" id="IPR014756">
    <property type="entry name" value="Ig_E-set"/>
</dbReference>
<reference evidence="10" key="1">
    <citation type="submission" date="2016-04" db="EMBL/GenBank/DDBJ databases">
        <authorList>
            <person name="Chen L."/>
            <person name="Zhuang W."/>
            <person name="Wang G."/>
        </authorList>
    </citation>
    <scope>NUCLEOTIDE SEQUENCE [LARGE SCALE GENOMIC DNA]</scope>
    <source>
        <strain evidence="10">208</strain>
    </source>
</reference>
<keyword evidence="6" id="KW-0119">Carbohydrate metabolism</keyword>
<organism evidence="9 10">
    <name type="scientific">Niastella populi</name>
    <dbReference type="NCBI Taxonomy" id="550983"/>
    <lineage>
        <taxon>Bacteria</taxon>
        <taxon>Pseudomonadati</taxon>
        <taxon>Bacteroidota</taxon>
        <taxon>Chitinophagia</taxon>
        <taxon>Chitinophagales</taxon>
        <taxon>Chitinophagaceae</taxon>
        <taxon>Niastella</taxon>
    </lineage>
</organism>
<dbReference type="InterPro" id="IPR017853">
    <property type="entry name" value="GH"/>
</dbReference>